<feature type="transmembrane region" description="Helical" evidence="1">
    <location>
        <begin position="23"/>
        <end position="48"/>
    </location>
</feature>
<comment type="caution">
    <text evidence="2">The sequence shown here is derived from an EMBL/GenBank/DDBJ whole genome shotgun (WGS) entry which is preliminary data.</text>
</comment>
<proteinExistence type="predicted"/>
<evidence type="ECO:0000256" key="1">
    <source>
        <dbReference type="SAM" id="Phobius"/>
    </source>
</evidence>
<keyword evidence="1" id="KW-0472">Membrane</keyword>
<organism evidence="2 3">
    <name type="scientific">Psophocarpus tetragonolobus</name>
    <name type="common">Winged bean</name>
    <name type="synonym">Dolichos tetragonolobus</name>
    <dbReference type="NCBI Taxonomy" id="3891"/>
    <lineage>
        <taxon>Eukaryota</taxon>
        <taxon>Viridiplantae</taxon>
        <taxon>Streptophyta</taxon>
        <taxon>Embryophyta</taxon>
        <taxon>Tracheophyta</taxon>
        <taxon>Spermatophyta</taxon>
        <taxon>Magnoliopsida</taxon>
        <taxon>eudicotyledons</taxon>
        <taxon>Gunneridae</taxon>
        <taxon>Pentapetalae</taxon>
        <taxon>rosids</taxon>
        <taxon>fabids</taxon>
        <taxon>Fabales</taxon>
        <taxon>Fabaceae</taxon>
        <taxon>Papilionoideae</taxon>
        <taxon>50 kb inversion clade</taxon>
        <taxon>NPAAA clade</taxon>
        <taxon>indigoferoid/millettioid clade</taxon>
        <taxon>Phaseoleae</taxon>
        <taxon>Psophocarpus</taxon>
    </lineage>
</organism>
<dbReference type="EMBL" id="JAYMYS010000006">
    <property type="protein sequence ID" value="KAK7387955.1"/>
    <property type="molecule type" value="Genomic_DNA"/>
</dbReference>
<keyword evidence="1" id="KW-1133">Transmembrane helix</keyword>
<protein>
    <submittedName>
        <fullName evidence="2">Uncharacterized protein</fullName>
    </submittedName>
</protein>
<evidence type="ECO:0000313" key="2">
    <source>
        <dbReference type="EMBL" id="KAK7387955.1"/>
    </source>
</evidence>
<sequence>MSFKVSNDFRKHVNIAFSCSRHLVWSFFSGFFCTLILLCILCSLRYAFFVHEVINLIRTLAGVENLSKASAI</sequence>
<keyword evidence="3" id="KW-1185">Reference proteome</keyword>
<reference evidence="2 3" key="1">
    <citation type="submission" date="2024-01" db="EMBL/GenBank/DDBJ databases">
        <title>The genomes of 5 underutilized Papilionoideae crops provide insights into root nodulation and disease resistanc.</title>
        <authorList>
            <person name="Jiang F."/>
        </authorList>
    </citation>
    <scope>NUCLEOTIDE SEQUENCE [LARGE SCALE GENOMIC DNA]</scope>
    <source>
        <strain evidence="2">DUOXIRENSHENG_FW03</strain>
        <tissue evidence="2">Leaves</tissue>
    </source>
</reference>
<dbReference type="AlphaFoldDB" id="A0AAN9S256"/>
<name>A0AAN9S256_PSOTE</name>
<keyword evidence="1" id="KW-0812">Transmembrane</keyword>
<dbReference type="Proteomes" id="UP001386955">
    <property type="component" value="Unassembled WGS sequence"/>
</dbReference>
<evidence type="ECO:0000313" key="3">
    <source>
        <dbReference type="Proteomes" id="UP001386955"/>
    </source>
</evidence>
<accession>A0AAN9S256</accession>
<gene>
    <name evidence="2" type="ORF">VNO78_22754</name>
</gene>